<feature type="region of interest" description="Disordered" evidence="1">
    <location>
        <begin position="17"/>
        <end position="48"/>
    </location>
</feature>
<proteinExistence type="predicted"/>
<dbReference type="Proteomes" id="UP000709295">
    <property type="component" value="Unassembled WGS sequence"/>
</dbReference>
<evidence type="ECO:0000313" key="3">
    <source>
        <dbReference type="Proteomes" id="UP000709295"/>
    </source>
</evidence>
<reference evidence="2" key="1">
    <citation type="submission" date="2021-01" db="EMBL/GenBank/DDBJ databases">
        <title>Phytophthora aleatoria, a newly-described species from Pinus radiata is distinct from Phytophthora cactorum isolates based on comparative genomics.</title>
        <authorList>
            <person name="Mcdougal R."/>
            <person name="Panda P."/>
            <person name="Williams N."/>
            <person name="Studholme D.J."/>
        </authorList>
    </citation>
    <scope>NUCLEOTIDE SEQUENCE</scope>
    <source>
        <strain evidence="2">NZFS 4037</strain>
    </source>
</reference>
<gene>
    <name evidence="2" type="ORF">JG688_00017415</name>
</gene>
<sequence length="106" mass="11484">MNGKLVPVDTGNSIRVRRAADMTAGTPSTPRTPLKPLAPASKNKNRKPNNYLTVGFCASVQDSMLLAHLAMYPLIPALLPHDFFSFGLIIGDDLPEASVDCASCWW</sequence>
<comment type="caution">
    <text evidence="2">The sequence shown here is derived from an EMBL/GenBank/DDBJ whole genome shotgun (WGS) entry which is preliminary data.</text>
</comment>
<dbReference type="AlphaFoldDB" id="A0A8J5IDW0"/>
<evidence type="ECO:0000313" key="2">
    <source>
        <dbReference type="EMBL" id="KAG6943814.1"/>
    </source>
</evidence>
<protein>
    <submittedName>
        <fullName evidence="2">Uncharacterized protein</fullName>
    </submittedName>
</protein>
<accession>A0A8J5IDW0</accession>
<keyword evidence="3" id="KW-1185">Reference proteome</keyword>
<evidence type="ECO:0000256" key="1">
    <source>
        <dbReference type="SAM" id="MobiDB-lite"/>
    </source>
</evidence>
<name>A0A8J5IDW0_9STRA</name>
<organism evidence="2 3">
    <name type="scientific">Phytophthora aleatoria</name>
    <dbReference type="NCBI Taxonomy" id="2496075"/>
    <lineage>
        <taxon>Eukaryota</taxon>
        <taxon>Sar</taxon>
        <taxon>Stramenopiles</taxon>
        <taxon>Oomycota</taxon>
        <taxon>Peronosporomycetes</taxon>
        <taxon>Peronosporales</taxon>
        <taxon>Peronosporaceae</taxon>
        <taxon>Phytophthora</taxon>
    </lineage>
</organism>
<dbReference type="EMBL" id="JAENGY010002566">
    <property type="protein sequence ID" value="KAG6943814.1"/>
    <property type="molecule type" value="Genomic_DNA"/>
</dbReference>